<comment type="caution">
    <text evidence="1">The sequence shown here is derived from an EMBL/GenBank/DDBJ whole genome shotgun (WGS) entry which is preliminary data.</text>
</comment>
<dbReference type="eggNOG" id="ENOG502ZYI1">
    <property type="taxonomic scope" value="Bacteria"/>
</dbReference>
<dbReference type="EMBL" id="JRLX01000009">
    <property type="protein sequence ID" value="KGO86514.1"/>
    <property type="molecule type" value="Genomic_DNA"/>
</dbReference>
<gene>
    <name evidence="1" type="ORF">Q765_09780</name>
</gene>
<evidence type="ECO:0000313" key="2">
    <source>
        <dbReference type="Proteomes" id="UP000030152"/>
    </source>
</evidence>
<dbReference type="RefSeq" id="WP_020214274.1">
    <property type="nucleotide sequence ID" value="NZ_JRLX01000009.1"/>
</dbReference>
<sequence length="158" mass="18352">MLIVSSAMHKLFIAILFFAFVSCVEEDHFIHYSYDGVTITRVDRGNDIGFYYGNYNSRNILPNANIKVSYRGFDGFVDGYLVFKEDKIVKIVPMGGLFKTVSASDVFKIEEFNNNIDFIKWEDKFKGNYHNIYRISNIKKAEIERNKENKTAVKAIYN</sequence>
<dbReference type="STRING" id="1121895.GCA_000378485_03110"/>
<protein>
    <submittedName>
        <fullName evidence="1">Uncharacterized protein</fullName>
    </submittedName>
</protein>
<name>A0A0A2M2L6_9FLAO</name>
<evidence type="ECO:0000313" key="1">
    <source>
        <dbReference type="EMBL" id="KGO86514.1"/>
    </source>
</evidence>
<organism evidence="1 2">
    <name type="scientific">Flavobacterium rivuli WB 3.3-2 = DSM 21788</name>
    <dbReference type="NCBI Taxonomy" id="1121895"/>
    <lineage>
        <taxon>Bacteria</taxon>
        <taxon>Pseudomonadati</taxon>
        <taxon>Bacteroidota</taxon>
        <taxon>Flavobacteriia</taxon>
        <taxon>Flavobacteriales</taxon>
        <taxon>Flavobacteriaceae</taxon>
        <taxon>Flavobacterium</taxon>
    </lineage>
</organism>
<accession>A0A0A2M2L6</accession>
<proteinExistence type="predicted"/>
<dbReference type="AlphaFoldDB" id="A0A0A2M2L6"/>
<keyword evidence="2" id="KW-1185">Reference proteome</keyword>
<reference evidence="1 2" key="1">
    <citation type="submission" date="2013-09" db="EMBL/GenBank/DDBJ databases">
        <authorList>
            <person name="Zeng Z."/>
            <person name="Chen C."/>
        </authorList>
    </citation>
    <scope>NUCLEOTIDE SEQUENCE [LARGE SCALE GENOMIC DNA]</scope>
    <source>
        <strain evidence="1 2">WB 3.3-2</strain>
    </source>
</reference>
<dbReference type="Proteomes" id="UP000030152">
    <property type="component" value="Unassembled WGS sequence"/>
</dbReference>